<keyword evidence="9" id="KW-1185">Reference proteome</keyword>
<evidence type="ECO:0000256" key="3">
    <source>
        <dbReference type="ARBA" id="ARBA00022729"/>
    </source>
</evidence>
<dbReference type="EMBL" id="FUZZ01000002">
    <property type="protein sequence ID" value="SKD06179.1"/>
    <property type="molecule type" value="Genomic_DNA"/>
</dbReference>
<dbReference type="CDD" id="cd08977">
    <property type="entry name" value="SusD"/>
    <property type="match status" value="1"/>
</dbReference>
<evidence type="ECO:0000256" key="4">
    <source>
        <dbReference type="ARBA" id="ARBA00023136"/>
    </source>
</evidence>
<dbReference type="Gene3D" id="1.25.40.390">
    <property type="match status" value="1"/>
</dbReference>
<dbReference type="Proteomes" id="UP000190166">
    <property type="component" value="Unassembled WGS sequence"/>
</dbReference>
<dbReference type="InterPro" id="IPR033985">
    <property type="entry name" value="SusD-like_N"/>
</dbReference>
<dbReference type="InterPro" id="IPR012944">
    <property type="entry name" value="SusD_RagB_dom"/>
</dbReference>
<evidence type="ECO:0000256" key="2">
    <source>
        <dbReference type="ARBA" id="ARBA00006275"/>
    </source>
</evidence>
<protein>
    <submittedName>
        <fullName evidence="8">Starch-binding associating with outer membrane</fullName>
    </submittedName>
</protein>
<feature type="domain" description="SusD-like N-terminal" evidence="7">
    <location>
        <begin position="70"/>
        <end position="218"/>
    </location>
</feature>
<feature type="domain" description="RagB/SusD" evidence="6">
    <location>
        <begin position="258"/>
        <end position="523"/>
    </location>
</feature>
<name>A0A1T5P1K1_9BACT</name>
<dbReference type="SUPFAM" id="SSF48452">
    <property type="entry name" value="TPR-like"/>
    <property type="match status" value="1"/>
</dbReference>
<proteinExistence type="inferred from homology"/>
<accession>A0A1T5P1K1</accession>
<comment type="subcellular location">
    <subcellularLocation>
        <location evidence="1">Cell outer membrane</location>
    </subcellularLocation>
</comment>
<comment type="similarity">
    <text evidence="2">Belongs to the SusD family.</text>
</comment>
<reference evidence="8 9" key="1">
    <citation type="submission" date="2017-02" db="EMBL/GenBank/DDBJ databases">
        <authorList>
            <person name="Peterson S.W."/>
        </authorList>
    </citation>
    <scope>NUCLEOTIDE SEQUENCE [LARGE SCALE GENOMIC DNA]</scope>
    <source>
        <strain evidence="8 9">DSM 18108</strain>
    </source>
</reference>
<organism evidence="8 9">
    <name type="scientific">Chitinophaga ginsengisegetis</name>
    <dbReference type="NCBI Taxonomy" id="393003"/>
    <lineage>
        <taxon>Bacteria</taxon>
        <taxon>Pseudomonadati</taxon>
        <taxon>Bacteroidota</taxon>
        <taxon>Chitinophagia</taxon>
        <taxon>Chitinophagales</taxon>
        <taxon>Chitinophagaceae</taxon>
        <taxon>Chitinophaga</taxon>
    </lineage>
</organism>
<evidence type="ECO:0000256" key="5">
    <source>
        <dbReference type="ARBA" id="ARBA00023237"/>
    </source>
</evidence>
<evidence type="ECO:0000259" key="7">
    <source>
        <dbReference type="Pfam" id="PF14322"/>
    </source>
</evidence>
<dbReference type="RefSeq" id="WP_079470621.1">
    <property type="nucleotide sequence ID" value="NZ_FUZZ01000002.1"/>
</dbReference>
<keyword evidence="4" id="KW-0472">Membrane</keyword>
<evidence type="ECO:0000256" key="1">
    <source>
        <dbReference type="ARBA" id="ARBA00004442"/>
    </source>
</evidence>
<sequence length="523" mass="58566">MKRLISYIALAATVGTVACNKEALNKGPLNLYSDSNVWKDSALISRVVLESYSKIHAIYDDAGNWMICDITDEAKAAKSFLESNQINSGQYSPSSNINTDLWTNTYTAVRNCNSVLSHLDETPLSAGGKQQIKGEMLFLRALHYMDLYFTFGRFPIIDKVLTLNDELTMGRATDEACINFMVKDLDDAAAILPGSYPASSTGRATRFAALAMKARLLLNHKDYSGAAAAAKEVIDKGGFSLFPDYGAMFFPENDDNSEVIFNKEYAGDLSGQVHSLDDYNNSTYFTGFGSVRDCPTQNMVDQYLMTDGKPWNQSALYDPAHPYANRDPRLHASVIYDGTTWMNTEMDLKLGSAMNPGTSSTAITGYLLRKFMNPNYIFGGNNTNYQNCIMMRLGEVYLNYAECQLKLNNPGEARTYVNLLRKRVNMPEITGTLTWDDYVRERTVELAFEGQRFNDIRRWGTGATMIGAAIRAMQVGIVNGARTYTSVPLEQRFFEDKMYYFPIPQDQLQKYPAGKVPEQNPGW</sequence>
<dbReference type="Pfam" id="PF14322">
    <property type="entry name" value="SusD-like_3"/>
    <property type="match status" value="1"/>
</dbReference>
<keyword evidence="5" id="KW-0998">Cell outer membrane</keyword>
<evidence type="ECO:0000313" key="8">
    <source>
        <dbReference type="EMBL" id="SKD06179.1"/>
    </source>
</evidence>
<dbReference type="AlphaFoldDB" id="A0A1T5P1K1"/>
<dbReference type="InterPro" id="IPR011990">
    <property type="entry name" value="TPR-like_helical_dom_sf"/>
</dbReference>
<keyword evidence="3" id="KW-0732">Signal</keyword>
<evidence type="ECO:0000259" key="6">
    <source>
        <dbReference type="Pfam" id="PF07980"/>
    </source>
</evidence>
<evidence type="ECO:0000313" key="9">
    <source>
        <dbReference type="Proteomes" id="UP000190166"/>
    </source>
</evidence>
<dbReference type="GO" id="GO:0009279">
    <property type="term" value="C:cell outer membrane"/>
    <property type="evidence" value="ECO:0007669"/>
    <property type="project" value="UniProtKB-SubCell"/>
</dbReference>
<dbReference type="Pfam" id="PF07980">
    <property type="entry name" value="SusD_RagB"/>
    <property type="match status" value="1"/>
</dbReference>
<gene>
    <name evidence="8" type="ORF">SAMN05660461_3336</name>
</gene>
<dbReference type="STRING" id="393003.SAMN05660461_3336"/>
<dbReference type="PROSITE" id="PS51257">
    <property type="entry name" value="PROKAR_LIPOPROTEIN"/>
    <property type="match status" value="1"/>
</dbReference>